<keyword evidence="3" id="KW-0732">Signal</keyword>
<dbReference type="CDD" id="cd13925">
    <property type="entry name" value="RPF"/>
    <property type="match status" value="1"/>
</dbReference>
<evidence type="ECO:0000313" key="6">
    <source>
        <dbReference type="EMBL" id="UNM16587.1"/>
    </source>
</evidence>
<dbReference type="PANTHER" id="PTHR34700">
    <property type="entry name" value="POTASSIUM BINDING PROTEIN KBP"/>
    <property type="match status" value="1"/>
</dbReference>
<dbReference type="InterPro" id="IPR010618">
    <property type="entry name" value="RPF"/>
</dbReference>
<keyword evidence="2" id="KW-0378">Hydrolase</keyword>
<evidence type="ECO:0000313" key="5">
    <source>
        <dbReference type="EMBL" id="UNM16578.1"/>
    </source>
</evidence>
<name>A0ABY3WV81_9ACTN</name>
<dbReference type="PANTHER" id="PTHR34700:SF4">
    <property type="entry name" value="PHAGE-LIKE ELEMENT PBSX PROTEIN XKDP"/>
    <property type="match status" value="1"/>
</dbReference>
<evidence type="ECO:0000256" key="2">
    <source>
        <dbReference type="ARBA" id="ARBA00022801"/>
    </source>
</evidence>
<dbReference type="Proteomes" id="UP000828924">
    <property type="component" value="Chromosome"/>
</dbReference>
<feature type="signal peptide" evidence="3">
    <location>
        <begin position="1"/>
        <end position="44"/>
    </location>
</feature>
<dbReference type="SMART" id="SM00257">
    <property type="entry name" value="LysM"/>
    <property type="match status" value="1"/>
</dbReference>
<feature type="domain" description="LysM" evidence="4">
    <location>
        <begin position="147"/>
        <end position="195"/>
    </location>
</feature>
<evidence type="ECO:0000313" key="7">
    <source>
        <dbReference type="Proteomes" id="UP000828924"/>
    </source>
</evidence>
<dbReference type="InterPro" id="IPR036779">
    <property type="entry name" value="LysM_dom_sf"/>
</dbReference>
<dbReference type="SUPFAM" id="SSF54106">
    <property type="entry name" value="LysM domain"/>
    <property type="match status" value="1"/>
</dbReference>
<feature type="chain" id="PRO_5045034128" evidence="3">
    <location>
        <begin position="45"/>
        <end position="196"/>
    </location>
</feature>
<accession>A0ABY3WV81</accession>
<dbReference type="EMBL" id="CP071872">
    <property type="protein sequence ID" value="UNM16578.1"/>
    <property type="molecule type" value="Genomic_DNA"/>
</dbReference>
<dbReference type="Gene3D" id="3.10.350.10">
    <property type="entry name" value="LysM domain"/>
    <property type="match status" value="1"/>
</dbReference>
<sequence length="196" mass="20850">MSRSSALFTSPPFSGLRRRLRTATTAVVLACAVSAPTSAGTAQAAPQHVWEDLAACESSGNWRANTGNGFYGGLQFTPSTWRGHGGTRFAPRADLASPAEQISVAKRVLRHQGWGAWPVCSRRLAPKARATARGPVPAVPHAPAARRTYRVQPGDTLNGIATAHRVPGGWHALYGTNLDTIAHPDVIYPGQVLRLT</sequence>
<dbReference type="PROSITE" id="PS51782">
    <property type="entry name" value="LYSM"/>
    <property type="match status" value="1"/>
</dbReference>
<gene>
    <name evidence="5" type="ORF">J4032_17830</name>
    <name evidence="6" type="ORF">J4032_18640</name>
</gene>
<comment type="similarity">
    <text evidence="1">Belongs to the transglycosylase family. Rpf subfamily.</text>
</comment>
<dbReference type="InterPro" id="IPR018392">
    <property type="entry name" value="LysM"/>
</dbReference>
<organism evidence="5 7">
    <name type="scientific">Streptomyces formicae</name>
    <dbReference type="NCBI Taxonomy" id="1616117"/>
    <lineage>
        <taxon>Bacteria</taxon>
        <taxon>Bacillati</taxon>
        <taxon>Actinomycetota</taxon>
        <taxon>Actinomycetes</taxon>
        <taxon>Kitasatosporales</taxon>
        <taxon>Streptomycetaceae</taxon>
        <taxon>Streptomyces</taxon>
    </lineage>
</organism>
<dbReference type="Gene3D" id="1.10.530.10">
    <property type="match status" value="1"/>
</dbReference>
<evidence type="ECO:0000256" key="1">
    <source>
        <dbReference type="ARBA" id="ARBA00010830"/>
    </source>
</evidence>
<dbReference type="Pfam" id="PF06737">
    <property type="entry name" value="Transglycosylas"/>
    <property type="match status" value="1"/>
</dbReference>
<dbReference type="InterPro" id="IPR052196">
    <property type="entry name" value="Bact_Kbp"/>
</dbReference>
<dbReference type="SUPFAM" id="SSF53955">
    <property type="entry name" value="Lysozyme-like"/>
    <property type="match status" value="1"/>
</dbReference>
<reference evidence="5 7" key="1">
    <citation type="submission" date="2021-03" db="EMBL/GenBank/DDBJ databases">
        <title>Complete genome of Streptomyces formicae strain 1H-GS9 (DSM 100524).</title>
        <authorList>
            <person name="Atanasov K.E."/>
            <person name="Altabella T."/>
            <person name="Ferrer A."/>
        </authorList>
    </citation>
    <scope>NUCLEOTIDE SEQUENCE [LARGE SCALE GENOMIC DNA]</scope>
    <source>
        <strain evidence="5 7">1H-GS9</strain>
    </source>
</reference>
<dbReference type="InterPro" id="IPR023346">
    <property type="entry name" value="Lysozyme-like_dom_sf"/>
</dbReference>
<dbReference type="Pfam" id="PF01476">
    <property type="entry name" value="LysM"/>
    <property type="match status" value="1"/>
</dbReference>
<keyword evidence="7" id="KW-1185">Reference proteome</keyword>
<protein>
    <submittedName>
        <fullName evidence="5">LysM peptidoglycan-binding domain-containing protein</fullName>
    </submittedName>
</protein>
<dbReference type="CDD" id="cd00118">
    <property type="entry name" value="LysM"/>
    <property type="match status" value="1"/>
</dbReference>
<evidence type="ECO:0000259" key="4">
    <source>
        <dbReference type="PROSITE" id="PS51782"/>
    </source>
</evidence>
<dbReference type="EMBL" id="CP071872">
    <property type="protein sequence ID" value="UNM16587.1"/>
    <property type="molecule type" value="Genomic_DNA"/>
</dbReference>
<evidence type="ECO:0000256" key="3">
    <source>
        <dbReference type="SAM" id="SignalP"/>
    </source>
</evidence>
<proteinExistence type="inferred from homology"/>